<dbReference type="InterPro" id="IPR003043">
    <property type="entry name" value="Uropor_MeTrfase_CS"/>
</dbReference>
<dbReference type="InterPro" id="IPR012382">
    <property type="entry name" value="CobI/CbiL"/>
</dbReference>
<dbReference type="KEGG" id="dsh:Dshi_0174"/>
<dbReference type="Gene3D" id="3.40.1010.10">
    <property type="entry name" value="Cobalt-precorrin-4 Transmethylase, Domain 1"/>
    <property type="match status" value="1"/>
</dbReference>
<dbReference type="GO" id="GO:0030788">
    <property type="term" value="F:precorrin-2 C20-methyltransferase activity"/>
    <property type="evidence" value="ECO:0007669"/>
    <property type="project" value="InterPro"/>
</dbReference>
<dbReference type="Proteomes" id="UP000006833">
    <property type="component" value="Chromosome"/>
</dbReference>
<evidence type="ECO:0000313" key="10">
    <source>
        <dbReference type="EMBL" id="ABV91923.1"/>
    </source>
</evidence>
<feature type="domain" description="Tetrapyrrole methylase" evidence="9">
    <location>
        <begin position="4"/>
        <end position="208"/>
    </location>
</feature>
<dbReference type="eggNOG" id="COG2243">
    <property type="taxonomic scope" value="Bacteria"/>
</dbReference>
<dbReference type="PROSITE" id="PS00839">
    <property type="entry name" value="SUMT_1"/>
    <property type="match status" value="1"/>
</dbReference>
<dbReference type="OrthoDB" id="9804789at2"/>
<keyword evidence="3" id="KW-0169">Cobalamin biosynthesis</keyword>
<dbReference type="AlphaFoldDB" id="A8LLB3"/>
<evidence type="ECO:0000256" key="1">
    <source>
        <dbReference type="ARBA" id="ARBA00004953"/>
    </source>
</evidence>
<name>A8LLB3_DINSH</name>
<dbReference type="HOGENOM" id="CLU_076014_1_1_5"/>
<dbReference type="InterPro" id="IPR014777">
    <property type="entry name" value="4pyrrole_Mease_sub1"/>
</dbReference>
<dbReference type="SUPFAM" id="SSF53790">
    <property type="entry name" value="Tetrapyrrole methylase"/>
    <property type="match status" value="1"/>
</dbReference>
<dbReference type="STRING" id="398580.Dshi_0174"/>
<dbReference type="RefSeq" id="WP_012176856.1">
    <property type="nucleotide sequence ID" value="NC_009952.1"/>
</dbReference>
<evidence type="ECO:0000256" key="5">
    <source>
        <dbReference type="ARBA" id="ARBA00022679"/>
    </source>
</evidence>
<reference evidence="11" key="1">
    <citation type="journal article" date="2010" name="ISME J.">
        <title>The complete genome sequence of the algal symbiont Dinoroseobacter shibae: a hitchhiker's guide to life in the sea.</title>
        <authorList>
            <person name="Wagner-Dobler I."/>
            <person name="Ballhausen B."/>
            <person name="Berger M."/>
            <person name="Brinkhoff T."/>
            <person name="Buchholz I."/>
            <person name="Bunk B."/>
            <person name="Cypionka H."/>
            <person name="Daniel R."/>
            <person name="Drepper T."/>
            <person name="Gerdts G."/>
            <person name="Hahnke S."/>
            <person name="Han C."/>
            <person name="Jahn D."/>
            <person name="Kalhoefer D."/>
            <person name="Kiss H."/>
            <person name="Klenk H.P."/>
            <person name="Kyrpides N."/>
            <person name="Liebl W."/>
            <person name="Liesegang H."/>
            <person name="Meincke L."/>
            <person name="Pati A."/>
            <person name="Petersen J."/>
            <person name="Piekarski T."/>
            <person name="Pommerenke C."/>
            <person name="Pradella S."/>
            <person name="Pukall R."/>
            <person name="Rabus R."/>
            <person name="Stackebrandt E."/>
            <person name="Thole S."/>
            <person name="Thompson L."/>
            <person name="Tielen P."/>
            <person name="Tomasch J."/>
            <person name="von Jan M."/>
            <person name="Wanphrut N."/>
            <person name="Wichels A."/>
            <person name="Zech H."/>
            <person name="Simon M."/>
        </authorList>
    </citation>
    <scope>NUCLEOTIDE SEQUENCE [LARGE SCALE GENOMIC DNA]</scope>
    <source>
        <strain evidence="11">DSM 16493 / NCIMB 14021 / DFL 12</strain>
    </source>
</reference>
<evidence type="ECO:0000256" key="4">
    <source>
        <dbReference type="ARBA" id="ARBA00022603"/>
    </source>
</evidence>
<evidence type="ECO:0000256" key="6">
    <source>
        <dbReference type="ARBA" id="ARBA00022691"/>
    </source>
</evidence>
<dbReference type="CDD" id="cd11645">
    <property type="entry name" value="Precorrin_2_C20_MT"/>
    <property type="match status" value="1"/>
</dbReference>
<sequence length="233" mass="24325">MSGTLYGVGLGPGDPELLTLKADRLIRGARVVAYPALVAGDSLARGIAAAAIPEDAREIRIEVPMTPARAPAQAAYDAAAAEIAAALAAGEDVVCLCEGDPFFYGSFMYLHARLADRFAVEVVPGVTSMTACAARAARPLVARNEMLTVIPGPLPEAALAEALRAADTAVIMKVGRHLAKIRRVLEAEGLAAQAVYLERATLPAERALPLAEAPDPAPYFSMVLVTKGADPWL</sequence>
<comment type="pathway">
    <text evidence="1">Cofactor biosynthesis; adenosylcobalamin biosynthesis.</text>
</comment>
<evidence type="ECO:0000256" key="7">
    <source>
        <dbReference type="PIRNR" id="PIRNR036427"/>
    </source>
</evidence>
<dbReference type="InterPro" id="IPR000878">
    <property type="entry name" value="4pyrrol_Mease"/>
</dbReference>
<dbReference type="PROSITE" id="PS00840">
    <property type="entry name" value="SUMT_2"/>
    <property type="match status" value="1"/>
</dbReference>
<dbReference type="EC" id="2.1.1.15" evidence="10"/>
<dbReference type="UniPathway" id="UPA00148"/>
<evidence type="ECO:0000259" key="9">
    <source>
        <dbReference type="Pfam" id="PF00590"/>
    </source>
</evidence>
<dbReference type="Gene3D" id="3.30.950.10">
    <property type="entry name" value="Methyltransferase, Cobalt-precorrin-4 Transmethylase, Domain 2"/>
    <property type="match status" value="1"/>
</dbReference>
<protein>
    <submittedName>
        <fullName evidence="10">Precorrin-2 C20-methyltransferase</fullName>
        <ecNumber evidence="10">2.1.1.15</ecNumber>
    </submittedName>
</protein>
<evidence type="ECO:0000313" key="11">
    <source>
        <dbReference type="Proteomes" id="UP000006833"/>
    </source>
</evidence>
<dbReference type="InterPro" id="IPR006364">
    <property type="entry name" value="CobI/CbiL/CobIJ_dom"/>
</dbReference>
<dbReference type="InterPro" id="IPR035996">
    <property type="entry name" value="4pyrrol_Methylase_sf"/>
</dbReference>
<organism evidence="10 11">
    <name type="scientific">Dinoroseobacter shibae (strain DSM 16493 / NCIMB 14021 / DFL 12)</name>
    <dbReference type="NCBI Taxonomy" id="398580"/>
    <lineage>
        <taxon>Bacteria</taxon>
        <taxon>Pseudomonadati</taxon>
        <taxon>Pseudomonadota</taxon>
        <taxon>Alphaproteobacteria</taxon>
        <taxon>Rhodobacterales</taxon>
        <taxon>Roseobacteraceae</taxon>
        <taxon>Dinoroseobacter</taxon>
    </lineage>
</organism>
<dbReference type="InterPro" id="IPR014776">
    <property type="entry name" value="4pyrrole_Mease_sub2"/>
</dbReference>
<dbReference type="EMBL" id="CP000830">
    <property type="protein sequence ID" value="ABV91923.1"/>
    <property type="molecule type" value="Genomic_DNA"/>
</dbReference>
<accession>A8LLB3</accession>
<dbReference type="PANTHER" id="PTHR43467:SF2">
    <property type="entry name" value="COBALT-PRECORRIN-2 C(20)-METHYLTRANSFERASE"/>
    <property type="match status" value="1"/>
</dbReference>
<evidence type="ECO:0000256" key="3">
    <source>
        <dbReference type="ARBA" id="ARBA00022573"/>
    </source>
</evidence>
<proteinExistence type="inferred from homology"/>
<dbReference type="NCBIfam" id="TIGR01467">
    <property type="entry name" value="cobI_cbiL"/>
    <property type="match status" value="1"/>
</dbReference>
<dbReference type="PANTHER" id="PTHR43467">
    <property type="entry name" value="COBALT-PRECORRIN-2 C(20)-METHYLTRANSFERASE"/>
    <property type="match status" value="1"/>
</dbReference>
<keyword evidence="5 8" id="KW-0808">Transferase</keyword>
<evidence type="ECO:0000256" key="2">
    <source>
        <dbReference type="ARBA" id="ARBA00005879"/>
    </source>
</evidence>
<gene>
    <name evidence="10" type="primary">cobI</name>
    <name evidence="10" type="ordered locus">Dshi_0174</name>
</gene>
<dbReference type="PIRSF" id="PIRSF036427">
    <property type="entry name" value="Precrrn-2_mtase"/>
    <property type="match status" value="1"/>
</dbReference>
<evidence type="ECO:0000256" key="8">
    <source>
        <dbReference type="RuleBase" id="RU003960"/>
    </source>
</evidence>
<keyword evidence="6" id="KW-0949">S-adenosyl-L-methionine</keyword>
<keyword evidence="4 8" id="KW-0489">Methyltransferase</keyword>
<dbReference type="GO" id="GO:0032259">
    <property type="term" value="P:methylation"/>
    <property type="evidence" value="ECO:0007669"/>
    <property type="project" value="UniProtKB-KW"/>
</dbReference>
<comment type="similarity">
    <text evidence="2 7 8">Belongs to the precorrin methyltransferase family.</text>
</comment>
<dbReference type="GO" id="GO:0030733">
    <property type="term" value="F:fatty acid O-methyltransferase activity"/>
    <property type="evidence" value="ECO:0007669"/>
    <property type="project" value="UniProtKB-EC"/>
</dbReference>
<keyword evidence="11" id="KW-1185">Reference proteome</keyword>
<dbReference type="GO" id="GO:0009236">
    <property type="term" value="P:cobalamin biosynthetic process"/>
    <property type="evidence" value="ECO:0007669"/>
    <property type="project" value="UniProtKB-UniRule"/>
</dbReference>
<dbReference type="Pfam" id="PF00590">
    <property type="entry name" value="TP_methylase"/>
    <property type="match status" value="1"/>
</dbReference>